<organism evidence="1 2">
    <name type="scientific">Hymenobacter glaciei</name>
    <dbReference type="NCBI Taxonomy" id="877209"/>
    <lineage>
        <taxon>Bacteria</taxon>
        <taxon>Pseudomonadati</taxon>
        <taxon>Bacteroidota</taxon>
        <taxon>Cytophagia</taxon>
        <taxon>Cytophagales</taxon>
        <taxon>Hymenobacteraceae</taxon>
        <taxon>Hymenobacter</taxon>
    </lineage>
</organism>
<comment type="caution">
    <text evidence="1">The sequence shown here is derived from an EMBL/GenBank/DDBJ whole genome shotgun (WGS) entry which is preliminary data.</text>
</comment>
<dbReference type="InterPro" id="IPR035897">
    <property type="entry name" value="Toll_tir_struct_dom_sf"/>
</dbReference>
<reference evidence="2" key="1">
    <citation type="journal article" date="2019" name="Int. J. Syst. Evol. Microbiol.">
        <title>The Global Catalogue of Microorganisms (GCM) 10K type strain sequencing project: providing services to taxonomists for standard genome sequencing and annotation.</title>
        <authorList>
            <consortium name="The Broad Institute Genomics Platform"/>
            <consortium name="The Broad Institute Genome Sequencing Center for Infectious Disease"/>
            <person name="Wu L."/>
            <person name="Ma J."/>
        </authorList>
    </citation>
    <scope>NUCLEOTIDE SEQUENCE [LARGE SCALE GENOMIC DNA]</scope>
    <source>
        <strain evidence="2">JCM 17225</strain>
    </source>
</reference>
<evidence type="ECO:0008006" key="3">
    <source>
        <dbReference type="Google" id="ProtNLM"/>
    </source>
</evidence>
<sequence>MAALLPDFEHDIFISYRHNDDLADGWVTEFVARLQNQLAATIKPRLSIYFDKDRSEGLGTTHMVGPSLEHRLRSFILIPLISQTYCDTSKFSWRQEFLPFLEQARADRLGLYLNLPGGNVGSRVLPVLINNLEREDEQLLKATLEGHLRSIRFVYEELGVNRPLSAKDDDQPLAPGGLLYRNQINRVATAIKELVAAATLPAVSAPAALPLPSAAVPVAIPAVASAVSVTAPVAAPVVAPMVAPASAAATGPVVFLAWTTDKLLLPRRDELVQVCTQAGLVVVPTADCPRDDDEFRERTQEALAAAGCSLHLLGNRFGRCFDDDYECSYGMYAYQEARKQAAARPGFRQFMWHCPDAAQPVQAAQEVFINSIRNELTGQCVFTNAPSAMQLVADVRSTLAQAPPSAPPANEDEKTGICFVFNELDTEEANAITDRLSEEFPLDILTIEPDSEQVYKDLTVRRIPESKLAVVYFKHSADWALPFVKQVWRLVGGAGSTTPILFVGEDDPAHNKLHSFKAPKVISRIQPHAGVSEEVRRVFQQLNQPA</sequence>
<name>A0ABP7U7T3_9BACT</name>
<dbReference type="Proteomes" id="UP001501469">
    <property type="component" value="Unassembled WGS sequence"/>
</dbReference>
<keyword evidence="2" id="KW-1185">Reference proteome</keyword>
<dbReference type="Gene3D" id="3.40.50.10140">
    <property type="entry name" value="Toll/interleukin-1 receptor homology (TIR) domain"/>
    <property type="match status" value="1"/>
</dbReference>
<evidence type="ECO:0000313" key="2">
    <source>
        <dbReference type="Proteomes" id="UP001501469"/>
    </source>
</evidence>
<dbReference type="EMBL" id="BAABDK010000017">
    <property type="protein sequence ID" value="GAA4037399.1"/>
    <property type="molecule type" value="Genomic_DNA"/>
</dbReference>
<accession>A0ABP7U7T3</accession>
<gene>
    <name evidence="1" type="ORF">GCM10022409_22970</name>
</gene>
<evidence type="ECO:0000313" key="1">
    <source>
        <dbReference type="EMBL" id="GAA4037399.1"/>
    </source>
</evidence>
<dbReference type="SUPFAM" id="SSF52200">
    <property type="entry name" value="Toll/Interleukin receptor TIR domain"/>
    <property type="match status" value="1"/>
</dbReference>
<proteinExistence type="predicted"/>
<protein>
    <recommendedName>
        <fullName evidence="3">TIR domain-containing protein</fullName>
    </recommendedName>
</protein>
<dbReference type="RefSeq" id="WP_345054374.1">
    <property type="nucleotide sequence ID" value="NZ_BAABDK010000017.1"/>
</dbReference>